<dbReference type="Proteomes" id="UP000327013">
    <property type="component" value="Unassembled WGS sequence"/>
</dbReference>
<evidence type="ECO:0000256" key="2">
    <source>
        <dbReference type="SAM" id="MobiDB-lite"/>
    </source>
</evidence>
<proteinExistence type="inferred from homology"/>
<evidence type="ECO:0000313" key="3">
    <source>
        <dbReference type="EMBL" id="KAB8527810.1"/>
    </source>
</evidence>
<dbReference type="Pfam" id="PF06487">
    <property type="entry name" value="SAP18"/>
    <property type="match status" value="1"/>
</dbReference>
<name>A0A5N6L129_9ROSI</name>
<dbReference type="GO" id="GO:0005634">
    <property type="term" value="C:nucleus"/>
    <property type="evidence" value="ECO:0007669"/>
    <property type="project" value="TreeGrafter"/>
</dbReference>
<evidence type="ECO:0000313" key="4">
    <source>
        <dbReference type="Proteomes" id="UP000327013"/>
    </source>
</evidence>
<evidence type="ECO:0000256" key="1">
    <source>
        <dbReference type="ARBA" id="ARBA00009143"/>
    </source>
</evidence>
<gene>
    <name evidence="3" type="ORF">FH972_025461</name>
</gene>
<keyword evidence="4" id="KW-1185">Reference proteome</keyword>
<feature type="compositionally biased region" description="Gly residues" evidence="2">
    <location>
        <begin position="246"/>
        <end position="256"/>
    </location>
</feature>
<organism evidence="3 4">
    <name type="scientific">Carpinus fangiana</name>
    <dbReference type="NCBI Taxonomy" id="176857"/>
    <lineage>
        <taxon>Eukaryota</taxon>
        <taxon>Viridiplantae</taxon>
        <taxon>Streptophyta</taxon>
        <taxon>Embryophyta</taxon>
        <taxon>Tracheophyta</taxon>
        <taxon>Spermatophyta</taxon>
        <taxon>Magnoliopsida</taxon>
        <taxon>eudicotyledons</taxon>
        <taxon>Gunneridae</taxon>
        <taxon>Pentapetalae</taxon>
        <taxon>rosids</taxon>
        <taxon>fabids</taxon>
        <taxon>Fagales</taxon>
        <taxon>Betulaceae</taxon>
        <taxon>Carpinus</taxon>
    </lineage>
</organism>
<dbReference type="Gene3D" id="3.10.20.550">
    <property type="entry name" value="ASAP complex, SAP18 subunit"/>
    <property type="match status" value="1"/>
</dbReference>
<feature type="region of interest" description="Disordered" evidence="2">
    <location>
        <begin position="245"/>
        <end position="288"/>
    </location>
</feature>
<dbReference type="InterPro" id="IPR010516">
    <property type="entry name" value="SAP18"/>
</dbReference>
<dbReference type="PANTHER" id="PTHR13082">
    <property type="entry name" value="SAP18"/>
    <property type="match status" value="1"/>
</dbReference>
<sequence length="288" mass="30070">MASHPPSSKPIDRQTTTPFLLRLFYRNNSFHHLEDFTPTSVPQSHFQIYTWPDLSLRELTLLLTSTLSSLAATGKPNLPAVAPGTRVAYRLVYPDTRAASFASGVPGRFIARDLGSVVVGDEGEDSGPAVAGYEADKTLQDARFIIGDYVSCCVLPPLANGDVAPPPVSAGPGVLAPAGNGFGGRGGRGRGRRFDDGGGYGRLSDANGGGFEDDRGYGRGGYGGRGGRRGGDRYGGGYGRLDDVNGFGGGGRGGGSSLPPGEWRRGERVPEGFGGSGYRGGRGRGRPY</sequence>
<accession>A0A5N6L129</accession>
<evidence type="ECO:0008006" key="5">
    <source>
        <dbReference type="Google" id="ProtNLM"/>
    </source>
</evidence>
<comment type="similarity">
    <text evidence="1">Belongs to the SAP18 family.</text>
</comment>
<protein>
    <recommendedName>
        <fullName evidence="5">Histone deacetylase complex subunit SAP18</fullName>
    </recommendedName>
</protein>
<dbReference type="EMBL" id="VIBQ01000056">
    <property type="protein sequence ID" value="KAB8527810.1"/>
    <property type="molecule type" value="Genomic_DNA"/>
</dbReference>
<dbReference type="InterPro" id="IPR042534">
    <property type="entry name" value="SAP18_sf"/>
</dbReference>
<dbReference type="AlphaFoldDB" id="A0A5N6L129"/>
<reference evidence="3 4" key="1">
    <citation type="submission" date="2019-06" db="EMBL/GenBank/DDBJ databases">
        <title>A chromosomal-level reference genome of Carpinus fangiana (Coryloideae, Betulaceae).</title>
        <authorList>
            <person name="Yang X."/>
            <person name="Wang Z."/>
            <person name="Zhang L."/>
            <person name="Hao G."/>
            <person name="Liu J."/>
            <person name="Yang Y."/>
        </authorList>
    </citation>
    <scope>NUCLEOTIDE SEQUENCE [LARGE SCALE GENOMIC DNA]</scope>
    <source>
        <strain evidence="3">Cfa_2016G</strain>
        <tissue evidence="3">Leaf</tissue>
    </source>
</reference>
<dbReference type="OrthoDB" id="440566at2759"/>
<dbReference type="PANTHER" id="PTHR13082:SF0">
    <property type="entry name" value="HISTONE DEACETYLASE COMPLEX SUBUNIT SAP18"/>
    <property type="match status" value="1"/>
</dbReference>
<feature type="region of interest" description="Disordered" evidence="2">
    <location>
        <begin position="181"/>
        <end position="231"/>
    </location>
</feature>
<comment type="caution">
    <text evidence="3">The sequence shown here is derived from an EMBL/GenBank/DDBJ whole genome shotgun (WGS) entry which is preliminary data.</text>
</comment>